<dbReference type="InterPro" id="IPR036397">
    <property type="entry name" value="RNaseH_sf"/>
</dbReference>
<dbReference type="CDD" id="cd06222">
    <property type="entry name" value="RNase_H_like"/>
    <property type="match status" value="1"/>
</dbReference>
<dbReference type="InterPro" id="IPR053151">
    <property type="entry name" value="RNase_H-like"/>
</dbReference>
<organism evidence="2 3">
    <name type="scientific">Rhododendron williamsianum</name>
    <dbReference type="NCBI Taxonomy" id="262921"/>
    <lineage>
        <taxon>Eukaryota</taxon>
        <taxon>Viridiplantae</taxon>
        <taxon>Streptophyta</taxon>
        <taxon>Embryophyta</taxon>
        <taxon>Tracheophyta</taxon>
        <taxon>Spermatophyta</taxon>
        <taxon>Magnoliopsida</taxon>
        <taxon>eudicotyledons</taxon>
        <taxon>Gunneridae</taxon>
        <taxon>Pentapetalae</taxon>
        <taxon>asterids</taxon>
        <taxon>Ericales</taxon>
        <taxon>Ericaceae</taxon>
        <taxon>Ericoideae</taxon>
        <taxon>Rhodoreae</taxon>
        <taxon>Rhododendron</taxon>
    </lineage>
</organism>
<dbReference type="AlphaFoldDB" id="A0A6A4KYT3"/>
<dbReference type="OrthoDB" id="1906820at2759"/>
<name>A0A6A4KYT3_9ERIC</name>
<dbReference type="Gene3D" id="3.30.420.10">
    <property type="entry name" value="Ribonuclease H-like superfamily/Ribonuclease H"/>
    <property type="match status" value="1"/>
</dbReference>
<dbReference type="EMBL" id="QEFC01002743">
    <property type="protein sequence ID" value="KAE9450880.1"/>
    <property type="molecule type" value="Genomic_DNA"/>
</dbReference>
<dbReference type="InterPro" id="IPR002156">
    <property type="entry name" value="RNaseH_domain"/>
</dbReference>
<dbReference type="PANTHER" id="PTHR47723:SF24">
    <property type="entry name" value="RNASE H TYPE-1 DOMAIN-CONTAINING PROTEIN"/>
    <property type="match status" value="1"/>
</dbReference>
<sequence length="237" mass="25618">MHNALDSLVWHFSSSGTYNVRSGYMTALELMGETRGTREEVSSVAWQRPSTGFVKINVDGGWAKFSGKGAYGVVIRGANGMFMAAASGCLSWCRSPEIAEAMAVRHGVQLGLQLGLNAVMVESDSKAVIDMINGHAVVSQSVNSIIHNVKEETTNTYSEEHTPRLHLGKNKGKSRNLISCGIPTPATIALSSYELDISQASGIISLISDPNRTILQLPSKWTRNPSLLNIADVLLFR</sequence>
<accession>A0A6A4KYT3</accession>
<protein>
    <recommendedName>
        <fullName evidence="1">RNase H type-1 domain-containing protein</fullName>
    </recommendedName>
</protein>
<gene>
    <name evidence="2" type="ORF">C3L33_17216</name>
</gene>
<dbReference type="GO" id="GO:0003676">
    <property type="term" value="F:nucleic acid binding"/>
    <property type="evidence" value="ECO:0007669"/>
    <property type="project" value="InterPro"/>
</dbReference>
<reference evidence="2 3" key="1">
    <citation type="journal article" date="2019" name="Genome Biol. Evol.">
        <title>The Rhododendron genome and chromosomal organization provide insight into shared whole-genome duplications across the heath family (Ericaceae).</title>
        <authorList>
            <person name="Soza V.L."/>
            <person name="Lindsley D."/>
            <person name="Waalkes A."/>
            <person name="Ramage E."/>
            <person name="Patwardhan R.P."/>
            <person name="Burton J.N."/>
            <person name="Adey A."/>
            <person name="Kumar A."/>
            <person name="Qiu R."/>
            <person name="Shendure J."/>
            <person name="Hall B."/>
        </authorList>
    </citation>
    <scope>NUCLEOTIDE SEQUENCE [LARGE SCALE GENOMIC DNA]</scope>
    <source>
        <strain evidence="2">RSF 1966-606</strain>
    </source>
</reference>
<feature type="domain" description="RNase H type-1" evidence="1">
    <location>
        <begin position="57"/>
        <end position="150"/>
    </location>
</feature>
<dbReference type="Pfam" id="PF13456">
    <property type="entry name" value="RVT_3"/>
    <property type="match status" value="1"/>
</dbReference>
<dbReference type="Proteomes" id="UP000428333">
    <property type="component" value="Linkage Group LG10"/>
</dbReference>
<keyword evidence="3" id="KW-1185">Reference proteome</keyword>
<dbReference type="GO" id="GO:0004523">
    <property type="term" value="F:RNA-DNA hybrid ribonuclease activity"/>
    <property type="evidence" value="ECO:0007669"/>
    <property type="project" value="InterPro"/>
</dbReference>
<dbReference type="InterPro" id="IPR044730">
    <property type="entry name" value="RNase_H-like_dom_plant"/>
</dbReference>
<dbReference type="SUPFAM" id="SSF53098">
    <property type="entry name" value="Ribonuclease H-like"/>
    <property type="match status" value="1"/>
</dbReference>
<evidence type="ECO:0000313" key="3">
    <source>
        <dbReference type="Proteomes" id="UP000428333"/>
    </source>
</evidence>
<feature type="non-terminal residue" evidence="2">
    <location>
        <position position="1"/>
    </location>
</feature>
<dbReference type="PANTHER" id="PTHR47723">
    <property type="entry name" value="OS05G0353850 PROTEIN"/>
    <property type="match status" value="1"/>
</dbReference>
<evidence type="ECO:0000313" key="2">
    <source>
        <dbReference type="EMBL" id="KAE9450880.1"/>
    </source>
</evidence>
<evidence type="ECO:0000259" key="1">
    <source>
        <dbReference type="Pfam" id="PF13456"/>
    </source>
</evidence>
<comment type="caution">
    <text evidence="2">The sequence shown here is derived from an EMBL/GenBank/DDBJ whole genome shotgun (WGS) entry which is preliminary data.</text>
</comment>
<dbReference type="InterPro" id="IPR012337">
    <property type="entry name" value="RNaseH-like_sf"/>
</dbReference>
<proteinExistence type="predicted"/>